<dbReference type="OrthoDB" id="9793802at2"/>
<dbReference type="PANTHER" id="PTHR35862">
    <property type="entry name" value="FELS-2 PROPHAGE PROTEIN"/>
    <property type="match status" value="1"/>
</dbReference>
<dbReference type="Pfam" id="PF26078">
    <property type="entry name" value="Baseplate_J_M"/>
    <property type="match status" value="1"/>
</dbReference>
<evidence type="ECO:0000313" key="2">
    <source>
        <dbReference type="EMBL" id="OSM01659.1"/>
    </source>
</evidence>
<gene>
    <name evidence="2" type="ORF">MAIT1_01676</name>
</gene>
<dbReference type="STRING" id="1434232.MAIT1_01676"/>
<name>A0A1Y2K137_9PROT</name>
<accession>A0A1Y2K137</accession>
<dbReference type="EMBL" id="LVJN01000020">
    <property type="protein sequence ID" value="OSM01659.1"/>
    <property type="molecule type" value="Genomic_DNA"/>
</dbReference>
<dbReference type="RefSeq" id="WP_085443527.1">
    <property type="nucleotide sequence ID" value="NZ_LVJN01000020.1"/>
</dbReference>
<dbReference type="InterPro" id="IPR052726">
    <property type="entry name" value="Phage_Baseplate_Hub"/>
</dbReference>
<evidence type="ECO:0000259" key="1">
    <source>
        <dbReference type="Pfam" id="PF26078"/>
    </source>
</evidence>
<evidence type="ECO:0000313" key="3">
    <source>
        <dbReference type="Proteomes" id="UP000194003"/>
    </source>
</evidence>
<comment type="caution">
    <text evidence="2">The sequence shown here is derived from an EMBL/GenBank/DDBJ whole genome shotgun (WGS) entry which is preliminary data.</text>
</comment>
<organism evidence="2 3">
    <name type="scientific">Magnetofaba australis IT-1</name>
    <dbReference type="NCBI Taxonomy" id="1434232"/>
    <lineage>
        <taxon>Bacteria</taxon>
        <taxon>Pseudomonadati</taxon>
        <taxon>Pseudomonadota</taxon>
        <taxon>Magnetococcia</taxon>
        <taxon>Magnetococcales</taxon>
        <taxon>Magnetococcaceae</taxon>
        <taxon>Magnetofaba</taxon>
    </lineage>
</organism>
<dbReference type="PANTHER" id="PTHR35862:SF1">
    <property type="entry name" value="FELS-2 PROPHAGE PROTEIN"/>
    <property type="match status" value="1"/>
</dbReference>
<keyword evidence="3" id="KW-1185">Reference proteome</keyword>
<dbReference type="InterPro" id="IPR014507">
    <property type="entry name" value="Baseplate_assembly_J_pred"/>
</dbReference>
<dbReference type="PIRSF" id="PIRSF020481">
    <property type="entry name" value="BAP"/>
    <property type="match status" value="1"/>
</dbReference>
<dbReference type="InterPro" id="IPR058531">
    <property type="entry name" value="Baseplate_J_M"/>
</dbReference>
<sequence>MSVVDLSQLPSPDVVEAPDYESILTEMKSFVSAAAPELAPALSRESEPVVKLLEAFAYRELLLRQRVNDGARAVMLAHAVGADLENLAALLGISRQVIDPGDVDATPPLEPVMESDDRLRERARQALEGIAAAGPVNAYRFHAFSADPLVKDVAITSPSPGQVLVTVLSDTGDGTPDQTLLETVNAALNAESVRPLTDQVMVQGASITPYQVQAQLHIEEGPDAEVVRQASLSAVTAYCFARHGLGLSVTLSGLYAALHQPGVLRVSLLTPSADIDVAYDHALFADAISVEAVP</sequence>
<protein>
    <submittedName>
        <fullName evidence="2">Putative phage baseplate J-like protein</fullName>
    </submittedName>
</protein>
<proteinExistence type="predicted"/>
<feature type="domain" description="Baseplate J-like central" evidence="1">
    <location>
        <begin position="132"/>
        <end position="203"/>
    </location>
</feature>
<reference evidence="2 3" key="1">
    <citation type="journal article" date="2016" name="BMC Genomics">
        <title>Combined genomic and structural analyses of a cultured magnetotactic bacterium reveals its niche adaptation to a dynamic environment.</title>
        <authorList>
            <person name="Araujo A.C."/>
            <person name="Morillo V."/>
            <person name="Cypriano J."/>
            <person name="Teixeira L.C."/>
            <person name="Leao P."/>
            <person name="Lyra S."/>
            <person name="Almeida L.G."/>
            <person name="Bazylinski D.A."/>
            <person name="Vasconcellos A.T."/>
            <person name="Abreu F."/>
            <person name="Lins U."/>
        </authorList>
    </citation>
    <scope>NUCLEOTIDE SEQUENCE [LARGE SCALE GENOMIC DNA]</scope>
    <source>
        <strain evidence="2 3">IT-1</strain>
    </source>
</reference>
<dbReference type="AlphaFoldDB" id="A0A1Y2K137"/>
<dbReference type="Proteomes" id="UP000194003">
    <property type="component" value="Unassembled WGS sequence"/>
</dbReference>